<dbReference type="Proteomes" id="UP000542353">
    <property type="component" value="Unassembled WGS sequence"/>
</dbReference>
<evidence type="ECO:0000256" key="1">
    <source>
        <dbReference type="SAM" id="Phobius"/>
    </source>
</evidence>
<evidence type="ECO:0000313" key="3">
    <source>
        <dbReference type="Proteomes" id="UP000542353"/>
    </source>
</evidence>
<protein>
    <submittedName>
        <fullName evidence="2">Uncharacterized protein</fullName>
    </submittedName>
</protein>
<dbReference type="EMBL" id="JACHIH010000007">
    <property type="protein sequence ID" value="MBB5046921.1"/>
    <property type="molecule type" value="Genomic_DNA"/>
</dbReference>
<dbReference type="RefSeq" id="WP_210313374.1">
    <property type="nucleotide sequence ID" value="NZ_JACHIH010000007.1"/>
</dbReference>
<evidence type="ECO:0000313" key="2">
    <source>
        <dbReference type="EMBL" id="MBB5046921.1"/>
    </source>
</evidence>
<feature type="transmembrane region" description="Helical" evidence="1">
    <location>
        <begin position="21"/>
        <end position="37"/>
    </location>
</feature>
<keyword evidence="1" id="KW-0812">Transmembrane</keyword>
<name>A0A7W7Z2T1_9BRAD</name>
<feature type="transmembrane region" description="Helical" evidence="1">
    <location>
        <begin position="43"/>
        <end position="61"/>
    </location>
</feature>
<comment type="caution">
    <text evidence="2">The sequence shown here is derived from an EMBL/GenBank/DDBJ whole genome shotgun (WGS) entry which is preliminary data.</text>
</comment>
<dbReference type="AlphaFoldDB" id="A0A7W7Z2T1"/>
<gene>
    <name evidence="2" type="ORF">HNR60_001670</name>
</gene>
<keyword evidence="1" id="KW-1133">Transmembrane helix</keyword>
<organism evidence="2 3">
    <name type="scientific">Rhodopseudomonas rhenobacensis</name>
    <dbReference type="NCBI Taxonomy" id="87461"/>
    <lineage>
        <taxon>Bacteria</taxon>
        <taxon>Pseudomonadati</taxon>
        <taxon>Pseudomonadota</taxon>
        <taxon>Alphaproteobacteria</taxon>
        <taxon>Hyphomicrobiales</taxon>
        <taxon>Nitrobacteraceae</taxon>
        <taxon>Rhodopseudomonas</taxon>
    </lineage>
</organism>
<accession>A0A7W7Z2T1</accession>
<proteinExistence type="predicted"/>
<sequence length="77" mass="7992">MAASIGAISQVIVPSGDMLQVILHIIIGNGIGIAMPGMPMPGIPIIGIDTMGIICIAAFIARSSTRDETDFARPDKE</sequence>
<keyword evidence="3" id="KW-1185">Reference proteome</keyword>
<reference evidence="2 3" key="1">
    <citation type="submission" date="2020-08" db="EMBL/GenBank/DDBJ databases">
        <title>Genomic Encyclopedia of Type Strains, Phase IV (KMG-IV): sequencing the most valuable type-strain genomes for metagenomic binning, comparative biology and taxonomic classification.</title>
        <authorList>
            <person name="Goeker M."/>
        </authorList>
    </citation>
    <scope>NUCLEOTIDE SEQUENCE [LARGE SCALE GENOMIC DNA]</scope>
    <source>
        <strain evidence="2 3">DSM 12706</strain>
    </source>
</reference>
<keyword evidence="1" id="KW-0472">Membrane</keyword>